<feature type="transmembrane region" description="Helical" evidence="8">
    <location>
        <begin position="273"/>
        <end position="299"/>
    </location>
</feature>
<dbReference type="GO" id="GO:0015175">
    <property type="term" value="F:neutral L-amino acid transmembrane transporter activity"/>
    <property type="evidence" value="ECO:0000318"/>
    <property type="project" value="GO_Central"/>
</dbReference>
<organism evidence="9 10">
    <name type="scientific">Trichoplax adhaerens</name>
    <name type="common">Trichoplax reptans</name>
    <dbReference type="NCBI Taxonomy" id="10228"/>
    <lineage>
        <taxon>Eukaryota</taxon>
        <taxon>Metazoa</taxon>
        <taxon>Placozoa</taxon>
        <taxon>Uniplacotomia</taxon>
        <taxon>Trichoplacea</taxon>
        <taxon>Trichoplacidae</taxon>
        <taxon>Trichoplax</taxon>
    </lineage>
</organism>
<dbReference type="PhylomeDB" id="B3S4X4"/>
<comment type="similarity">
    <text evidence="8">Belongs to the dicarboxylate/amino acid:cation symporter (DAACS) (TC 2.A.23) family.</text>
</comment>
<dbReference type="OMA" id="TMISEIP"/>
<reference evidence="9 10" key="1">
    <citation type="journal article" date="2008" name="Nature">
        <title>The Trichoplax genome and the nature of placozoans.</title>
        <authorList>
            <person name="Srivastava M."/>
            <person name="Begovic E."/>
            <person name="Chapman J."/>
            <person name="Putnam N.H."/>
            <person name="Hellsten U."/>
            <person name="Kawashima T."/>
            <person name="Kuo A."/>
            <person name="Mitros T."/>
            <person name="Salamov A."/>
            <person name="Carpenter M.L."/>
            <person name="Signorovitch A.Y."/>
            <person name="Moreno M.A."/>
            <person name="Kamm K."/>
            <person name="Grimwood J."/>
            <person name="Schmutz J."/>
            <person name="Shapiro H."/>
            <person name="Grigoriev I.V."/>
            <person name="Buss L.W."/>
            <person name="Schierwater B."/>
            <person name="Dellaporta S.L."/>
            <person name="Rokhsar D.S."/>
        </authorList>
    </citation>
    <scope>NUCLEOTIDE SEQUENCE [LARGE SCALE GENOMIC DNA]</scope>
    <source>
        <strain evidence="9 10">Grell-BS-1999</strain>
    </source>
</reference>
<dbReference type="GeneID" id="6756537"/>
<keyword evidence="6 8" id="KW-0472">Membrane</keyword>
<dbReference type="RefSeq" id="XP_002115324.1">
    <property type="nucleotide sequence ID" value="XM_002115288.1"/>
</dbReference>
<dbReference type="FunCoup" id="B3S4X4">
    <property type="interactions" value="524"/>
</dbReference>
<proteinExistence type="inferred from homology"/>
<feature type="transmembrane region" description="Helical" evidence="8">
    <location>
        <begin position="40"/>
        <end position="59"/>
    </location>
</feature>
<dbReference type="InterPro" id="IPR001991">
    <property type="entry name" value="Na-dicarboxylate_symporter"/>
</dbReference>
<evidence type="ECO:0000256" key="3">
    <source>
        <dbReference type="ARBA" id="ARBA00022692"/>
    </source>
</evidence>
<sequence length="479" mass="51850">LTILGVFLGVLIGFLVRTAHPSQTAIKLINFPGDILMRMLKMLILPLIVSSLIAGLASLDAGSSGKMGRRAIFYYFGTTILAVILGLVLVVVIHPGKTKEGLSSNRQQHVNTLDAFLDLIRNMFPQNLVQACFQQQKTIFKTVRVAEKVVIHNATTNTTITYTVMPTMISEIPVTGTPNISNVTLPKFTNIGSIQYVSGMNVLGLVVFSIAFGITMSRIGEAGKPIQNFFLSLNEVVMRLVGLVMWYSPIGIMFLIAGKIIEMDDFGKVMGSLGLYMATVLIGLFIHSLVTLPLIYFIFVRKNPFVFTKGVLQALVTAFGTASSSATLPVTFKCLEDNLHIDKRVTRFVLPIGATINMDGTALYEAVASVFIAQVNGIALNFGQLITVSLTATLASIGAAGIPQAGLVTMLLVLTAVGLPTEDITLIYAIDWFLDRVRTAINVLGDAYGTGIVHKLSIAELDDADAREQARKLEEGEFE</sequence>
<keyword evidence="3 8" id="KW-0812">Transmembrane</keyword>
<dbReference type="InterPro" id="IPR018107">
    <property type="entry name" value="Na-dicarboxylate_symporter_CS"/>
</dbReference>
<dbReference type="PANTHER" id="PTHR11958:SF63">
    <property type="entry name" value="AMINO ACID TRANSPORTER"/>
    <property type="match status" value="1"/>
</dbReference>
<evidence type="ECO:0000313" key="9">
    <source>
        <dbReference type="EMBL" id="EDV22169.1"/>
    </source>
</evidence>
<keyword evidence="2 8" id="KW-0813">Transport</keyword>
<dbReference type="Pfam" id="PF00375">
    <property type="entry name" value="SDF"/>
    <property type="match status" value="1"/>
</dbReference>
<gene>
    <name evidence="9" type="ORF">TRIADDRAFT_11741</name>
</gene>
<dbReference type="EMBL" id="DS985250">
    <property type="protein sequence ID" value="EDV22169.1"/>
    <property type="molecule type" value="Genomic_DNA"/>
</dbReference>
<feature type="non-terminal residue" evidence="9">
    <location>
        <position position="479"/>
    </location>
</feature>
<dbReference type="Gene3D" id="1.10.3860.10">
    <property type="entry name" value="Sodium:dicarboxylate symporter"/>
    <property type="match status" value="1"/>
</dbReference>
<comment type="subcellular location">
    <subcellularLocation>
        <location evidence="1 8">Membrane</location>
        <topology evidence="1 8">Multi-pass membrane protein</topology>
    </subcellularLocation>
</comment>
<dbReference type="PROSITE" id="PS00714">
    <property type="entry name" value="NA_DICARBOXYL_SYMP_2"/>
    <property type="match status" value="1"/>
</dbReference>
<keyword evidence="5 8" id="KW-1133">Transmembrane helix</keyword>
<dbReference type="eggNOG" id="KOG3787">
    <property type="taxonomic scope" value="Eukaryota"/>
</dbReference>
<evidence type="ECO:0000256" key="8">
    <source>
        <dbReference type="RuleBase" id="RU361216"/>
    </source>
</evidence>
<dbReference type="HOGENOM" id="CLU_019375_3_2_1"/>
<evidence type="ECO:0000256" key="2">
    <source>
        <dbReference type="ARBA" id="ARBA00022448"/>
    </source>
</evidence>
<name>B3S4X4_TRIAD</name>
<protein>
    <recommendedName>
        <fullName evidence="8">Amino acid transporter</fullName>
    </recommendedName>
</protein>
<dbReference type="InterPro" id="IPR036458">
    <property type="entry name" value="Na:dicarbo_symporter_sf"/>
</dbReference>
<dbReference type="OrthoDB" id="5877963at2759"/>
<evidence type="ECO:0000313" key="10">
    <source>
        <dbReference type="Proteomes" id="UP000009022"/>
    </source>
</evidence>
<dbReference type="Proteomes" id="UP000009022">
    <property type="component" value="Unassembled WGS sequence"/>
</dbReference>
<evidence type="ECO:0000256" key="1">
    <source>
        <dbReference type="ARBA" id="ARBA00004141"/>
    </source>
</evidence>
<dbReference type="KEGG" id="tad:TRIADDRAFT_11741"/>
<dbReference type="STRING" id="10228.B3S4X4"/>
<dbReference type="GO" id="GO:0005886">
    <property type="term" value="C:plasma membrane"/>
    <property type="evidence" value="ECO:0000318"/>
    <property type="project" value="GO_Central"/>
</dbReference>
<dbReference type="InParanoid" id="B3S4X4"/>
<dbReference type="SUPFAM" id="SSF118215">
    <property type="entry name" value="Proton glutamate symport protein"/>
    <property type="match status" value="1"/>
</dbReference>
<evidence type="ECO:0000256" key="7">
    <source>
        <dbReference type="ARBA" id="ARBA00023180"/>
    </source>
</evidence>
<dbReference type="GO" id="GO:0015813">
    <property type="term" value="P:L-glutamate transmembrane transport"/>
    <property type="evidence" value="ECO:0000318"/>
    <property type="project" value="GO_Central"/>
</dbReference>
<dbReference type="GO" id="GO:0005313">
    <property type="term" value="F:L-glutamate transmembrane transporter activity"/>
    <property type="evidence" value="ECO:0000318"/>
    <property type="project" value="GO_Central"/>
</dbReference>
<feature type="transmembrane region" description="Helical" evidence="8">
    <location>
        <begin position="194"/>
        <end position="215"/>
    </location>
</feature>
<keyword evidence="10" id="KW-1185">Reference proteome</keyword>
<feature type="non-terminal residue" evidence="9">
    <location>
        <position position="1"/>
    </location>
</feature>
<dbReference type="PRINTS" id="PR00173">
    <property type="entry name" value="EDTRNSPORT"/>
</dbReference>
<feature type="transmembrane region" description="Helical" evidence="8">
    <location>
        <begin position="236"/>
        <end position="261"/>
    </location>
</feature>
<evidence type="ECO:0000256" key="5">
    <source>
        <dbReference type="ARBA" id="ARBA00022989"/>
    </source>
</evidence>
<evidence type="ECO:0000256" key="4">
    <source>
        <dbReference type="ARBA" id="ARBA00022847"/>
    </source>
</evidence>
<accession>B3S4X4</accession>
<keyword evidence="7" id="KW-0325">Glycoprotein</keyword>
<dbReference type="PANTHER" id="PTHR11958">
    <property type="entry name" value="SODIUM/DICARBOXYLATE SYMPORTER-RELATED"/>
    <property type="match status" value="1"/>
</dbReference>
<dbReference type="AlphaFoldDB" id="B3S4X4"/>
<dbReference type="InterPro" id="IPR050746">
    <property type="entry name" value="DAACS"/>
</dbReference>
<dbReference type="PROSITE" id="PS00713">
    <property type="entry name" value="NA_DICARBOXYL_SYMP_1"/>
    <property type="match status" value="1"/>
</dbReference>
<dbReference type="GO" id="GO:0015501">
    <property type="term" value="F:glutamate:sodium symporter activity"/>
    <property type="evidence" value="ECO:0000318"/>
    <property type="project" value="GO_Central"/>
</dbReference>
<evidence type="ECO:0000256" key="6">
    <source>
        <dbReference type="ARBA" id="ARBA00023136"/>
    </source>
</evidence>
<dbReference type="CTD" id="6756537"/>
<keyword evidence="4 8" id="KW-0769">Symport</keyword>
<feature type="transmembrane region" description="Helical" evidence="8">
    <location>
        <begin position="71"/>
        <end position="93"/>
    </location>
</feature>